<protein>
    <submittedName>
        <fullName evidence="1">Uncharacterized protein</fullName>
    </submittedName>
</protein>
<proteinExistence type="predicted"/>
<reference evidence="1 2" key="1">
    <citation type="submission" date="2024-04" db="EMBL/GenBank/DDBJ databases">
        <authorList>
            <person name="Fracassetti M."/>
        </authorList>
    </citation>
    <scope>NUCLEOTIDE SEQUENCE [LARGE SCALE GENOMIC DNA]</scope>
</reference>
<accession>A0AAV2F677</accession>
<evidence type="ECO:0000313" key="2">
    <source>
        <dbReference type="Proteomes" id="UP001497516"/>
    </source>
</evidence>
<dbReference type="AlphaFoldDB" id="A0AAV2F677"/>
<sequence>MRGAKLVVWADFETIGGSGRMGRELSGRAKLCLGRELDMWRGRHEVGRELRGRAEVGPELRSGLICTGARRSSSASQGLFTSPVGRGGVF</sequence>
<evidence type="ECO:0000313" key="1">
    <source>
        <dbReference type="EMBL" id="CAL1393721.1"/>
    </source>
</evidence>
<name>A0AAV2F677_9ROSI</name>
<organism evidence="1 2">
    <name type="scientific">Linum trigynum</name>
    <dbReference type="NCBI Taxonomy" id="586398"/>
    <lineage>
        <taxon>Eukaryota</taxon>
        <taxon>Viridiplantae</taxon>
        <taxon>Streptophyta</taxon>
        <taxon>Embryophyta</taxon>
        <taxon>Tracheophyta</taxon>
        <taxon>Spermatophyta</taxon>
        <taxon>Magnoliopsida</taxon>
        <taxon>eudicotyledons</taxon>
        <taxon>Gunneridae</taxon>
        <taxon>Pentapetalae</taxon>
        <taxon>rosids</taxon>
        <taxon>fabids</taxon>
        <taxon>Malpighiales</taxon>
        <taxon>Linaceae</taxon>
        <taxon>Linum</taxon>
    </lineage>
</organism>
<dbReference type="EMBL" id="OZ034819">
    <property type="protein sequence ID" value="CAL1393721.1"/>
    <property type="molecule type" value="Genomic_DNA"/>
</dbReference>
<gene>
    <name evidence="1" type="ORF">LTRI10_LOCUS34275</name>
</gene>
<keyword evidence="2" id="KW-1185">Reference proteome</keyword>
<dbReference type="Proteomes" id="UP001497516">
    <property type="component" value="Chromosome 6"/>
</dbReference>